<dbReference type="Pfam" id="PF02786">
    <property type="entry name" value="CPSase_L_D2"/>
    <property type="match status" value="1"/>
</dbReference>
<sequence>MFKKILIANRGEIAIRIARACKELGISTVGVYSTVDKDSLHLRHVDDAIWIGESPPQSSYLNIERIIECAKETGVDAIHPGYGFLAENAQFARACEGAGIVFIGPDSRALALVGDKVASRNTVKQVGVPIIPGMEGAAEETDFFKKMAAEVGYPVIVKASMGGGGKGMRIVHSEAELEASVAAGRREAESAFGDDTVYLEKYIDRPRHIEFQVLRDNHGNVVHLFERECSIQRRHQKIIEETPSPILDNALREKMGESAKKVIEAAGYTNAGTVEFLVDNDRNFYFLEVNARIQVEHPITEVVTGVDLVRQQLLIASGERIEFTQEDITQRGHAIEARIYAEDPENNFLPSPGTILFLNEPSGPGVRVDSGIYQDWNVPPHYDPILAKLIVGAETREHSIARLADSLCNYIILGIKTNIGFLKRIIETKKFREGRFHTHFIDENEEQLLPVHTEVHKALIAAALLKESTPRGYRTEHPGTESRTNPWLEIGEWEICSR</sequence>
<dbReference type="GO" id="GO:0005524">
    <property type="term" value="F:ATP binding"/>
    <property type="evidence" value="ECO:0007669"/>
    <property type="project" value="UniProtKB-UniRule"/>
</dbReference>
<organism evidence="9 10">
    <name type="scientific">candidate division WOR-3 bacterium</name>
    <dbReference type="NCBI Taxonomy" id="2052148"/>
    <lineage>
        <taxon>Bacteria</taxon>
        <taxon>Bacteria division WOR-3</taxon>
    </lineage>
</organism>
<dbReference type="InterPro" id="IPR005481">
    <property type="entry name" value="BC-like_N"/>
</dbReference>
<evidence type="ECO:0000259" key="8">
    <source>
        <dbReference type="PROSITE" id="PS50979"/>
    </source>
</evidence>
<dbReference type="PANTHER" id="PTHR18866:SF33">
    <property type="entry name" value="METHYLCROTONOYL-COA CARBOXYLASE SUBUNIT ALPHA, MITOCHONDRIAL-RELATED"/>
    <property type="match status" value="1"/>
</dbReference>
<dbReference type="EMBL" id="DRIG01000072">
    <property type="protein sequence ID" value="HEC78856.1"/>
    <property type="molecule type" value="Genomic_DNA"/>
</dbReference>
<keyword evidence="5" id="KW-0092">Biotin</keyword>
<dbReference type="Pfam" id="PF02785">
    <property type="entry name" value="Biotin_carb_C"/>
    <property type="match status" value="1"/>
</dbReference>
<dbReference type="SUPFAM" id="SSF56059">
    <property type="entry name" value="Glutathione synthetase ATP-binding domain-like"/>
    <property type="match status" value="1"/>
</dbReference>
<name>A0A9C9EN93_UNCW3</name>
<feature type="domain" description="Biotin carboxylation" evidence="8">
    <location>
        <begin position="1"/>
        <end position="446"/>
    </location>
</feature>
<dbReference type="InterPro" id="IPR011054">
    <property type="entry name" value="Rudment_hybrid_motif"/>
</dbReference>
<dbReference type="GO" id="GO:0004075">
    <property type="term" value="F:biotin carboxylase activity"/>
    <property type="evidence" value="ECO:0007669"/>
    <property type="project" value="UniProtKB-EC"/>
</dbReference>
<gene>
    <name evidence="9" type="primary">accC</name>
    <name evidence="9" type="ORF">ENI34_06900</name>
</gene>
<dbReference type="SUPFAM" id="SSF51246">
    <property type="entry name" value="Rudiment single hybrid motif"/>
    <property type="match status" value="1"/>
</dbReference>
<keyword evidence="4" id="KW-0460">Magnesium</keyword>
<evidence type="ECO:0000313" key="10">
    <source>
        <dbReference type="Proteomes" id="UP000885826"/>
    </source>
</evidence>
<dbReference type="PANTHER" id="PTHR18866">
    <property type="entry name" value="CARBOXYLASE:PYRUVATE/ACETYL-COA/PROPIONYL-COA CARBOXYLASE"/>
    <property type="match status" value="1"/>
</dbReference>
<dbReference type="PROSITE" id="PS50979">
    <property type="entry name" value="BC"/>
    <property type="match status" value="1"/>
</dbReference>
<dbReference type="GO" id="GO:0046872">
    <property type="term" value="F:metal ion binding"/>
    <property type="evidence" value="ECO:0007669"/>
    <property type="project" value="InterPro"/>
</dbReference>
<dbReference type="InterPro" id="IPR016185">
    <property type="entry name" value="PreATP-grasp_dom_sf"/>
</dbReference>
<keyword evidence="2 6" id="KW-0547">Nucleotide-binding</keyword>
<dbReference type="InterPro" id="IPR050856">
    <property type="entry name" value="Biotin_carboxylase_complex"/>
</dbReference>
<dbReference type="PROSITE" id="PS50975">
    <property type="entry name" value="ATP_GRASP"/>
    <property type="match status" value="1"/>
</dbReference>
<evidence type="ECO:0000256" key="1">
    <source>
        <dbReference type="ARBA" id="ARBA00022598"/>
    </source>
</evidence>
<dbReference type="SUPFAM" id="SSF52440">
    <property type="entry name" value="PreATP-grasp domain"/>
    <property type="match status" value="1"/>
</dbReference>
<evidence type="ECO:0000313" key="9">
    <source>
        <dbReference type="EMBL" id="HEC78856.1"/>
    </source>
</evidence>
<keyword evidence="3 6" id="KW-0067">ATP-binding</keyword>
<dbReference type="PROSITE" id="PS00867">
    <property type="entry name" value="CPSASE_2"/>
    <property type="match status" value="1"/>
</dbReference>
<evidence type="ECO:0000256" key="3">
    <source>
        <dbReference type="ARBA" id="ARBA00022840"/>
    </source>
</evidence>
<evidence type="ECO:0000256" key="4">
    <source>
        <dbReference type="ARBA" id="ARBA00022842"/>
    </source>
</evidence>
<dbReference type="InterPro" id="IPR004549">
    <property type="entry name" value="Acetyl_CoA_COase_biotin_COase"/>
</dbReference>
<dbReference type="Gene3D" id="3.30.470.20">
    <property type="entry name" value="ATP-grasp fold, B domain"/>
    <property type="match status" value="1"/>
</dbReference>
<proteinExistence type="predicted"/>
<dbReference type="InterPro" id="IPR011761">
    <property type="entry name" value="ATP-grasp"/>
</dbReference>
<dbReference type="FunFam" id="3.30.470.20:FF:000028">
    <property type="entry name" value="Methylcrotonoyl-CoA carboxylase subunit alpha, mitochondrial"/>
    <property type="match status" value="1"/>
</dbReference>
<accession>A0A9C9EN93</accession>
<comment type="caution">
    <text evidence="9">The sequence shown here is derived from an EMBL/GenBank/DDBJ whole genome shotgun (WGS) entry which is preliminary data.</text>
</comment>
<evidence type="ECO:0000256" key="2">
    <source>
        <dbReference type="ARBA" id="ARBA00022741"/>
    </source>
</evidence>
<evidence type="ECO:0000256" key="6">
    <source>
        <dbReference type="PROSITE-ProRule" id="PRU00409"/>
    </source>
</evidence>
<dbReference type="Proteomes" id="UP000885826">
    <property type="component" value="Unassembled WGS sequence"/>
</dbReference>
<dbReference type="EC" id="6.3.4.14" evidence="9"/>
<dbReference type="AlphaFoldDB" id="A0A9C9EN93"/>
<dbReference type="PROSITE" id="PS00866">
    <property type="entry name" value="CPSASE_1"/>
    <property type="match status" value="1"/>
</dbReference>
<dbReference type="Pfam" id="PF00289">
    <property type="entry name" value="Biotin_carb_N"/>
    <property type="match status" value="1"/>
</dbReference>
<dbReference type="InterPro" id="IPR011764">
    <property type="entry name" value="Biotin_carboxylation_dom"/>
</dbReference>
<dbReference type="SMART" id="SM00878">
    <property type="entry name" value="Biotin_carb_C"/>
    <property type="match status" value="1"/>
</dbReference>
<evidence type="ECO:0000259" key="7">
    <source>
        <dbReference type="PROSITE" id="PS50975"/>
    </source>
</evidence>
<dbReference type="NCBIfam" id="NF006367">
    <property type="entry name" value="PRK08591.1"/>
    <property type="match status" value="1"/>
</dbReference>
<dbReference type="FunFam" id="3.40.50.20:FF:000010">
    <property type="entry name" value="Propionyl-CoA carboxylase subunit alpha"/>
    <property type="match status" value="1"/>
</dbReference>
<protein>
    <submittedName>
        <fullName evidence="9">Acetyl-CoA carboxylase biotin carboxylase subunit</fullName>
        <ecNumber evidence="9">6.3.4.14</ecNumber>
    </submittedName>
</protein>
<evidence type="ECO:0000256" key="5">
    <source>
        <dbReference type="ARBA" id="ARBA00023267"/>
    </source>
</evidence>
<dbReference type="FunFam" id="3.30.1490.20:FF:000003">
    <property type="entry name" value="acetyl-CoA carboxylase isoform X1"/>
    <property type="match status" value="1"/>
</dbReference>
<keyword evidence="1 9" id="KW-0436">Ligase</keyword>
<dbReference type="InterPro" id="IPR005482">
    <property type="entry name" value="Biotin_COase_C"/>
</dbReference>
<reference evidence="9" key="1">
    <citation type="journal article" date="2020" name="mSystems">
        <title>Genome- and Community-Level Interaction Insights into Carbon Utilization and Element Cycling Functions of Hydrothermarchaeota in Hydrothermal Sediment.</title>
        <authorList>
            <person name="Zhou Z."/>
            <person name="Liu Y."/>
            <person name="Xu W."/>
            <person name="Pan J."/>
            <person name="Luo Z.H."/>
            <person name="Li M."/>
        </authorList>
    </citation>
    <scope>NUCLEOTIDE SEQUENCE</scope>
    <source>
        <strain evidence="9">HyVt-388</strain>
    </source>
</reference>
<dbReference type="InterPro" id="IPR005479">
    <property type="entry name" value="CPAse_ATP-bd"/>
</dbReference>
<feature type="domain" description="ATP-grasp" evidence="7">
    <location>
        <begin position="120"/>
        <end position="317"/>
    </location>
</feature>
<dbReference type="NCBIfam" id="TIGR00514">
    <property type="entry name" value="accC"/>
    <property type="match status" value="1"/>
</dbReference>